<comment type="caution">
    <text evidence="1">The sequence shown here is derived from an EMBL/GenBank/DDBJ whole genome shotgun (WGS) entry which is preliminary data.</text>
</comment>
<accession>A0ABX9JLQ8</accession>
<protein>
    <recommendedName>
        <fullName evidence="3">PIN domain-containing protein</fullName>
    </recommendedName>
</protein>
<name>A0ABX9JLQ8_9BACT</name>
<sequence length="163" mass="18742">MRNPLADLPPPPPEIVFIGEVPTQALFFDTNSALQPEVARVRQQGRPALISTLVYAELISRKKGAKGLHIIDTNLIERGLQVVPFDALSARCFFDLNRKLQFDAPPLQRQHETERACRDRLRFDLAVFAASLRHRAMLITDNTNDFIHFPYREYWQTRAEAFP</sequence>
<dbReference type="InterPro" id="IPR029060">
    <property type="entry name" value="PIN-like_dom_sf"/>
</dbReference>
<evidence type="ECO:0000313" key="1">
    <source>
        <dbReference type="EMBL" id="REG20514.1"/>
    </source>
</evidence>
<evidence type="ECO:0000313" key="2">
    <source>
        <dbReference type="Proteomes" id="UP000256345"/>
    </source>
</evidence>
<gene>
    <name evidence="1" type="ORF">ATI61_12179</name>
</gene>
<dbReference type="RefSeq" id="WP_147333251.1">
    <property type="nucleotide sequence ID" value="NZ_CP011509.1"/>
</dbReference>
<keyword evidence="2" id="KW-1185">Reference proteome</keyword>
<reference evidence="1 2" key="1">
    <citation type="submission" date="2018-08" db="EMBL/GenBank/DDBJ databases">
        <title>Genomic Encyclopedia of Archaeal and Bacterial Type Strains, Phase II (KMG-II): from individual species to whole genera.</title>
        <authorList>
            <person name="Goeker M."/>
        </authorList>
    </citation>
    <scope>NUCLEOTIDE SEQUENCE [LARGE SCALE GENOMIC DNA]</scope>
    <source>
        <strain evidence="1 2">DSM 2261</strain>
    </source>
</reference>
<organism evidence="1 2">
    <name type="scientific">Archangium gephyra</name>
    <dbReference type="NCBI Taxonomy" id="48"/>
    <lineage>
        <taxon>Bacteria</taxon>
        <taxon>Pseudomonadati</taxon>
        <taxon>Myxococcota</taxon>
        <taxon>Myxococcia</taxon>
        <taxon>Myxococcales</taxon>
        <taxon>Cystobacterineae</taxon>
        <taxon>Archangiaceae</taxon>
        <taxon>Archangium</taxon>
    </lineage>
</organism>
<dbReference type="Gene3D" id="3.40.50.1010">
    <property type="entry name" value="5'-nuclease"/>
    <property type="match status" value="1"/>
</dbReference>
<dbReference type="EMBL" id="QUMU01000021">
    <property type="protein sequence ID" value="REG20514.1"/>
    <property type="molecule type" value="Genomic_DNA"/>
</dbReference>
<dbReference type="SUPFAM" id="SSF88723">
    <property type="entry name" value="PIN domain-like"/>
    <property type="match status" value="1"/>
</dbReference>
<dbReference type="Proteomes" id="UP000256345">
    <property type="component" value="Unassembled WGS sequence"/>
</dbReference>
<proteinExistence type="predicted"/>
<evidence type="ECO:0008006" key="3">
    <source>
        <dbReference type="Google" id="ProtNLM"/>
    </source>
</evidence>